<dbReference type="InterPro" id="IPR036388">
    <property type="entry name" value="WH-like_DNA-bd_sf"/>
</dbReference>
<gene>
    <name evidence="2" type="ORF">CFP71_00610</name>
</gene>
<organism evidence="2 3">
    <name type="scientific">Amycolatopsis thailandensis</name>
    <dbReference type="NCBI Taxonomy" id="589330"/>
    <lineage>
        <taxon>Bacteria</taxon>
        <taxon>Bacillati</taxon>
        <taxon>Actinomycetota</taxon>
        <taxon>Actinomycetes</taxon>
        <taxon>Pseudonocardiales</taxon>
        <taxon>Pseudonocardiaceae</taxon>
        <taxon>Amycolatopsis</taxon>
    </lineage>
</organism>
<dbReference type="AlphaFoldDB" id="A0A229SJ79"/>
<evidence type="ECO:0000259" key="1">
    <source>
        <dbReference type="PROSITE" id="PS50995"/>
    </source>
</evidence>
<dbReference type="GO" id="GO:0003700">
    <property type="term" value="F:DNA-binding transcription factor activity"/>
    <property type="evidence" value="ECO:0007669"/>
    <property type="project" value="InterPro"/>
</dbReference>
<dbReference type="InterPro" id="IPR036390">
    <property type="entry name" value="WH_DNA-bd_sf"/>
</dbReference>
<reference evidence="2 3" key="1">
    <citation type="submission" date="2017-07" db="EMBL/GenBank/DDBJ databases">
        <title>Amycolatopsis thailandensis Genome sequencing and assembly.</title>
        <authorList>
            <person name="Kaur N."/>
            <person name="Mayilraj S."/>
        </authorList>
    </citation>
    <scope>NUCLEOTIDE SEQUENCE [LARGE SCALE GENOMIC DNA]</scope>
    <source>
        <strain evidence="2 3">JCM 16380</strain>
    </source>
</reference>
<dbReference type="PANTHER" id="PTHR33164:SF103">
    <property type="entry name" value="REGULATORY PROTEIN MARR"/>
    <property type="match status" value="1"/>
</dbReference>
<dbReference type="InterPro" id="IPR000835">
    <property type="entry name" value="HTH_MarR-typ"/>
</dbReference>
<proteinExistence type="predicted"/>
<feature type="domain" description="HTH marR-type" evidence="1">
    <location>
        <begin position="13"/>
        <end position="147"/>
    </location>
</feature>
<dbReference type="RefSeq" id="WP_093931846.1">
    <property type="nucleotide sequence ID" value="NZ_JBHXJK010000039.1"/>
</dbReference>
<dbReference type="EMBL" id="NMQT01000003">
    <property type="protein sequence ID" value="OXM58886.1"/>
    <property type="molecule type" value="Genomic_DNA"/>
</dbReference>
<dbReference type="SMART" id="SM00347">
    <property type="entry name" value="HTH_MARR"/>
    <property type="match status" value="1"/>
</dbReference>
<accession>A0A229SJ79</accession>
<dbReference type="Pfam" id="PF01047">
    <property type="entry name" value="MarR"/>
    <property type="match status" value="1"/>
</dbReference>
<dbReference type="Gene3D" id="1.10.10.10">
    <property type="entry name" value="Winged helix-like DNA-binding domain superfamily/Winged helix DNA-binding domain"/>
    <property type="match status" value="1"/>
</dbReference>
<keyword evidence="3" id="KW-1185">Reference proteome</keyword>
<dbReference type="PROSITE" id="PS50995">
    <property type="entry name" value="HTH_MARR_2"/>
    <property type="match status" value="1"/>
</dbReference>
<dbReference type="InterPro" id="IPR039422">
    <property type="entry name" value="MarR/SlyA-like"/>
</dbReference>
<evidence type="ECO:0000313" key="2">
    <source>
        <dbReference type="EMBL" id="OXM58886.1"/>
    </source>
</evidence>
<protein>
    <submittedName>
        <fullName evidence="2">MarR family transcriptional regulator</fullName>
    </submittedName>
</protein>
<dbReference type="PANTHER" id="PTHR33164">
    <property type="entry name" value="TRANSCRIPTIONAL REGULATOR, MARR FAMILY"/>
    <property type="match status" value="1"/>
</dbReference>
<comment type="caution">
    <text evidence="2">The sequence shown here is derived from an EMBL/GenBank/DDBJ whole genome shotgun (WGS) entry which is preliminary data.</text>
</comment>
<name>A0A229SJ79_9PSEU</name>
<sequence>MGVVNRSAEPPGAETVAAVVTETAELLEIMFERAREASPRPLSTSQVRAVVALDHHDGLNLRALAELLGSTPPLVSRLCDRLEAVGFVDRLPGTHSRRELTLRLSDRGRAYLRDLRARRRESLESVLEKLSPEAKAALAAGLREFREAAAEF</sequence>
<dbReference type="Proteomes" id="UP000215223">
    <property type="component" value="Unassembled WGS sequence"/>
</dbReference>
<dbReference type="OrthoDB" id="3830756at2"/>
<dbReference type="SUPFAM" id="SSF46785">
    <property type="entry name" value="Winged helix' DNA-binding domain"/>
    <property type="match status" value="1"/>
</dbReference>
<dbReference type="GO" id="GO:0006950">
    <property type="term" value="P:response to stress"/>
    <property type="evidence" value="ECO:0007669"/>
    <property type="project" value="TreeGrafter"/>
</dbReference>
<evidence type="ECO:0000313" key="3">
    <source>
        <dbReference type="Proteomes" id="UP000215223"/>
    </source>
</evidence>